<keyword evidence="4" id="KW-1185">Reference proteome</keyword>
<evidence type="ECO:0000313" key="3">
    <source>
        <dbReference type="EMBL" id="KAL1200312.1"/>
    </source>
</evidence>
<organism evidence="3 4">
    <name type="scientific">Cardamine amara subsp. amara</name>
    <dbReference type="NCBI Taxonomy" id="228776"/>
    <lineage>
        <taxon>Eukaryota</taxon>
        <taxon>Viridiplantae</taxon>
        <taxon>Streptophyta</taxon>
        <taxon>Embryophyta</taxon>
        <taxon>Tracheophyta</taxon>
        <taxon>Spermatophyta</taxon>
        <taxon>Magnoliopsida</taxon>
        <taxon>eudicotyledons</taxon>
        <taxon>Gunneridae</taxon>
        <taxon>Pentapetalae</taxon>
        <taxon>rosids</taxon>
        <taxon>malvids</taxon>
        <taxon>Brassicales</taxon>
        <taxon>Brassicaceae</taxon>
        <taxon>Cardamineae</taxon>
        <taxon>Cardamine</taxon>
    </lineage>
</organism>
<dbReference type="AlphaFoldDB" id="A0ABD1A0C5"/>
<evidence type="ECO:0000256" key="2">
    <source>
        <dbReference type="ARBA" id="ARBA00022801"/>
    </source>
</evidence>
<dbReference type="Proteomes" id="UP001558713">
    <property type="component" value="Unassembled WGS sequence"/>
</dbReference>
<sequence length="73" mass="8542">MVDCCEKGEHIGMACKKNRWVSLRHDALAEEAVGNWKSVVRFYGERKVQPEILFYEAARQSCINSKKCREFFN</sequence>
<accession>A0ABD1A0C5</accession>
<dbReference type="EMBL" id="JBANAX010000624">
    <property type="protein sequence ID" value="KAL1200312.1"/>
    <property type="molecule type" value="Genomic_DNA"/>
</dbReference>
<name>A0ABD1A0C5_CARAN</name>
<reference evidence="3 4" key="1">
    <citation type="submission" date="2024-04" db="EMBL/GenBank/DDBJ databases">
        <title>Genome assembly C_amara_ONT_v2.</title>
        <authorList>
            <person name="Yant L."/>
            <person name="Moore C."/>
            <person name="Slenker M."/>
        </authorList>
    </citation>
    <scope>NUCLEOTIDE SEQUENCE [LARGE SCALE GENOMIC DNA]</scope>
    <source>
        <tissue evidence="3">Leaf</tissue>
    </source>
</reference>
<protein>
    <submittedName>
        <fullName evidence="3">Uncharacterized protein</fullName>
    </submittedName>
</protein>
<dbReference type="InterPro" id="IPR052398">
    <property type="entry name" value="Ubiquitin_hydrolase_53/54"/>
</dbReference>
<evidence type="ECO:0000256" key="1">
    <source>
        <dbReference type="ARBA" id="ARBA00022786"/>
    </source>
</evidence>
<gene>
    <name evidence="3" type="ORF">V5N11_004385</name>
</gene>
<keyword evidence="2" id="KW-0378">Hydrolase</keyword>
<dbReference type="PANTHER" id="PTHR22975">
    <property type="entry name" value="UBIQUITIN SPECIFIC PROTEINASE"/>
    <property type="match status" value="1"/>
</dbReference>
<evidence type="ECO:0000313" key="4">
    <source>
        <dbReference type="Proteomes" id="UP001558713"/>
    </source>
</evidence>
<comment type="caution">
    <text evidence="3">The sequence shown here is derived from an EMBL/GenBank/DDBJ whole genome shotgun (WGS) entry which is preliminary data.</text>
</comment>
<keyword evidence="1" id="KW-0833">Ubl conjugation pathway</keyword>
<proteinExistence type="predicted"/>
<dbReference type="GO" id="GO:0016787">
    <property type="term" value="F:hydrolase activity"/>
    <property type="evidence" value="ECO:0007669"/>
    <property type="project" value="UniProtKB-KW"/>
</dbReference>
<dbReference type="PANTHER" id="PTHR22975:SF20">
    <property type="entry name" value="UBIQUITIN CARBOXYL-TERMINAL HYDROLASE-RELATED PROTEIN-RELATED"/>
    <property type="match status" value="1"/>
</dbReference>